<dbReference type="EMBL" id="CP011390">
    <property type="protein sequence ID" value="ANE53057.1"/>
    <property type="molecule type" value="Genomic_DNA"/>
</dbReference>
<dbReference type="Proteomes" id="UP000077177">
    <property type="component" value="Chromosome"/>
</dbReference>
<dbReference type="RefSeq" id="WP_066408626.1">
    <property type="nucleotide sequence ID" value="NZ_CP011390.1"/>
</dbReference>
<dbReference type="OrthoDB" id="678591at2"/>
<sequence>MNIEDIQKFLDNKISTGNEQVKISFKKREAVYGLFIKEHKDYRDLKSKNFWRIVPLTQLETYQRTKDIGLAKIFHGSEFSKLTISTTIII</sequence>
<proteinExistence type="predicted"/>
<protein>
    <submittedName>
        <fullName evidence="1">Uncharacterized protein</fullName>
    </submittedName>
</protein>
<evidence type="ECO:0000313" key="1">
    <source>
        <dbReference type="EMBL" id="ANE53057.1"/>
    </source>
</evidence>
<evidence type="ECO:0000313" key="2">
    <source>
        <dbReference type="Proteomes" id="UP000077177"/>
    </source>
</evidence>
<gene>
    <name evidence="1" type="ORF">SY85_23850</name>
</gene>
<reference evidence="1 2" key="2">
    <citation type="journal article" date="2016" name="Int. J. Syst. Evol. Microbiol.">
        <title>Flavisolibacter tropicus sp. nov., isolated from tropical soil.</title>
        <authorList>
            <person name="Lee J.J."/>
            <person name="Kang M.S."/>
            <person name="Kim G.S."/>
            <person name="Lee C.S."/>
            <person name="Lim S."/>
            <person name="Lee J."/>
            <person name="Roh S.H."/>
            <person name="Kang H."/>
            <person name="Ha J.M."/>
            <person name="Bae S."/>
            <person name="Jung H.Y."/>
            <person name="Kim M.K."/>
        </authorList>
    </citation>
    <scope>NUCLEOTIDE SEQUENCE [LARGE SCALE GENOMIC DNA]</scope>
    <source>
        <strain evidence="1 2">LCS9</strain>
    </source>
</reference>
<keyword evidence="2" id="KW-1185">Reference proteome</keyword>
<name>A0A172U227_9BACT</name>
<dbReference type="AlphaFoldDB" id="A0A172U227"/>
<reference evidence="2" key="1">
    <citation type="submission" date="2015-01" db="EMBL/GenBank/DDBJ databases">
        <title>Flavisolibacter sp./LCS9/ whole genome sequencing.</title>
        <authorList>
            <person name="Kim M.K."/>
            <person name="Srinivasan S."/>
            <person name="Lee J.-J."/>
        </authorList>
    </citation>
    <scope>NUCLEOTIDE SEQUENCE [LARGE SCALE GENOMIC DNA]</scope>
    <source>
        <strain evidence="2">LCS9</strain>
    </source>
</reference>
<organism evidence="1 2">
    <name type="scientific">Flavisolibacter tropicus</name>
    <dbReference type="NCBI Taxonomy" id="1492898"/>
    <lineage>
        <taxon>Bacteria</taxon>
        <taxon>Pseudomonadati</taxon>
        <taxon>Bacteroidota</taxon>
        <taxon>Chitinophagia</taxon>
        <taxon>Chitinophagales</taxon>
        <taxon>Chitinophagaceae</taxon>
        <taxon>Flavisolibacter</taxon>
    </lineage>
</organism>
<dbReference type="KEGG" id="fla:SY85_23850"/>
<accession>A0A172U227</accession>